<sequence length="436" mass="47132">MDVSPVSTLRTPIDDGKHVVVSPVEKAVAYYPDEKICMPVADGIEVRQATSDVHPQLAPPKYADSELPERAYSPPFWKRHLLWILAGVVLLIILIGILVGLVVATHKGKSELSHKAVVTNNTRNSVASSGLFLKDGTTWNMHLFSQNETGGINLQVSLEGGGFQPSQKVPLTITPKMGSPLSATAEQDEDTGVVMINLFYLSGIHNITMSAITCASGSAKCNTISNCLLPTDVPANDNTGLTAVNVSNQKDWRVYYHDNKGFISQLQGNESGFNTGERIGGSGLNASSIAAVNVNSTTNNVNLFYVDSSSQNLYNMQFTDGAWTTPLPISASPFSTWNPLSGLGAAYSVGQDQLHVYFTGTDTSIYEYVGNNASQTTNTKWINQPSRQRIWANADYAGADVTALGWTDQVRFWQVSQGKMVQGALNNATWTETFVA</sequence>
<name>A0A1L7WVY2_9HELO</name>
<evidence type="ECO:0008006" key="4">
    <source>
        <dbReference type="Google" id="ProtNLM"/>
    </source>
</evidence>
<dbReference type="EMBL" id="FJOG01000009">
    <property type="protein sequence ID" value="CZR56945.1"/>
    <property type="molecule type" value="Genomic_DNA"/>
</dbReference>
<accession>A0A1L7WVY2</accession>
<keyword evidence="3" id="KW-1185">Reference proteome</keyword>
<proteinExistence type="predicted"/>
<gene>
    <name evidence="2" type="ORF">PAC_06834</name>
</gene>
<dbReference type="Proteomes" id="UP000184330">
    <property type="component" value="Unassembled WGS sequence"/>
</dbReference>
<dbReference type="Gene3D" id="2.120.10.70">
    <property type="entry name" value="Fucose-specific lectin"/>
    <property type="match status" value="1"/>
</dbReference>
<dbReference type="OrthoDB" id="4696326at2759"/>
<organism evidence="2 3">
    <name type="scientific">Phialocephala subalpina</name>
    <dbReference type="NCBI Taxonomy" id="576137"/>
    <lineage>
        <taxon>Eukaryota</taxon>
        <taxon>Fungi</taxon>
        <taxon>Dikarya</taxon>
        <taxon>Ascomycota</taxon>
        <taxon>Pezizomycotina</taxon>
        <taxon>Leotiomycetes</taxon>
        <taxon>Helotiales</taxon>
        <taxon>Mollisiaceae</taxon>
        <taxon>Phialocephala</taxon>
        <taxon>Phialocephala fortinii species complex</taxon>
    </lineage>
</organism>
<keyword evidence="1" id="KW-0472">Membrane</keyword>
<dbReference type="SUPFAM" id="SSF89372">
    <property type="entry name" value="Fucose-specific lectin"/>
    <property type="match status" value="1"/>
</dbReference>
<evidence type="ECO:0000313" key="2">
    <source>
        <dbReference type="EMBL" id="CZR56945.1"/>
    </source>
</evidence>
<evidence type="ECO:0000256" key="1">
    <source>
        <dbReference type="SAM" id="Phobius"/>
    </source>
</evidence>
<evidence type="ECO:0000313" key="3">
    <source>
        <dbReference type="Proteomes" id="UP000184330"/>
    </source>
</evidence>
<keyword evidence="1" id="KW-0812">Transmembrane</keyword>
<protein>
    <recommendedName>
        <fullName evidence="4">Fucose-specific lectin</fullName>
    </recommendedName>
</protein>
<dbReference type="AlphaFoldDB" id="A0A1L7WVY2"/>
<reference evidence="2 3" key="1">
    <citation type="submission" date="2016-03" db="EMBL/GenBank/DDBJ databases">
        <authorList>
            <person name="Ploux O."/>
        </authorList>
    </citation>
    <scope>NUCLEOTIDE SEQUENCE [LARGE SCALE GENOMIC DNA]</scope>
    <source>
        <strain evidence="2 3">UAMH 11012</strain>
    </source>
</reference>
<feature type="transmembrane region" description="Helical" evidence="1">
    <location>
        <begin position="81"/>
        <end position="104"/>
    </location>
</feature>
<keyword evidence="1" id="KW-1133">Transmembrane helix</keyword>